<evidence type="ECO:0000313" key="5">
    <source>
        <dbReference type="Proteomes" id="UP000184447"/>
    </source>
</evidence>
<keyword evidence="2" id="KW-0408">Iron</keyword>
<dbReference type="InterPro" id="IPR036249">
    <property type="entry name" value="Thioredoxin-like_sf"/>
</dbReference>
<dbReference type="PANTHER" id="PTHR43578:SF3">
    <property type="entry name" value="NADH-QUINONE OXIDOREDUCTASE SUBUNIT F"/>
    <property type="match status" value="1"/>
</dbReference>
<gene>
    <name evidence="4" type="ORF">SAMN02745207_03562</name>
</gene>
<reference evidence="4 5" key="1">
    <citation type="submission" date="2016-11" db="EMBL/GenBank/DDBJ databases">
        <authorList>
            <person name="Jaros S."/>
            <person name="Januszkiewicz K."/>
            <person name="Wedrychowicz H."/>
        </authorList>
    </citation>
    <scope>NUCLEOTIDE SEQUENCE [LARGE SCALE GENOMIC DNA]</scope>
    <source>
        <strain evidence="4 5">DSM 8605</strain>
    </source>
</reference>
<dbReference type="GO" id="GO:0051536">
    <property type="term" value="F:iron-sulfur cluster binding"/>
    <property type="evidence" value="ECO:0007669"/>
    <property type="project" value="UniProtKB-KW"/>
</dbReference>
<dbReference type="EMBL" id="FQXM01000027">
    <property type="protein sequence ID" value="SHH97706.1"/>
    <property type="molecule type" value="Genomic_DNA"/>
</dbReference>
<dbReference type="Gene3D" id="3.40.30.10">
    <property type="entry name" value="Glutaredoxin"/>
    <property type="match status" value="1"/>
</dbReference>
<sequence>MKKLTVEDLNKIKENNLDRVEKSKNRKTTRIVVGMSTCGIAAGADGVYSAMKDKLEALGLEDVILVKVGCIGVCKLEPIVEVIRPGEDKITYVKMTPHKARMVIKEHILKGNVVEDCTIHVVGNTILNDYTVVNF</sequence>
<dbReference type="Proteomes" id="UP000184447">
    <property type="component" value="Unassembled WGS sequence"/>
</dbReference>
<proteinExistence type="predicted"/>
<accession>A0A1M5XD52</accession>
<keyword evidence="1" id="KW-0479">Metal-binding</keyword>
<name>A0A1M5XD52_9CLOT</name>
<dbReference type="OrthoDB" id="9800692at2"/>
<dbReference type="STRING" id="1121316.SAMN02745207_03562"/>
<dbReference type="GO" id="GO:0046872">
    <property type="term" value="F:metal ion binding"/>
    <property type="evidence" value="ECO:0007669"/>
    <property type="project" value="UniProtKB-KW"/>
</dbReference>
<protein>
    <submittedName>
        <fullName evidence="4">NAD(P)-dependent iron-only hydrogenase iron-sulfur protein</fullName>
    </submittedName>
</protein>
<organism evidence="4 5">
    <name type="scientific">Clostridium grantii DSM 8605</name>
    <dbReference type="NCBI Taxonomy" id="1121316"/>
    <lineage>
        <taxon>Bacteria</taxon>
        <taxon>Bacillati</taxon>
        <taxon>Bacillota</taxon>
        <taxon>Clostridia</taxon>
        <taxon>Eubacteriales</taxon>
        <taxon>Clostridiaceae</taxon>
        <taxon>Clostridium</taxon>
    </lineage>
</organism>
<evidence type="ECO:0000256" key="2">
    <source>
        <dbReference type="ARBA" id="ARBA00023004"/>
    </source>
</evidence>
<evidence type="ECO:0000256" key="3">
    <source>
        <dbReference type="ARBA" id="ARBA00023014"/>
    </source>
</evidence>
<dbReference type="AlphaFoldDB" id="A0A1M5XD52"/>
<dbReference type="RefSeq" id="WP_073340174.1">
    <property type="nucleotide sequence ID" value="NZ_FQXM01000027.1"/>
</dbReference>
<dbReference type="SUPFAM" id="SSF52833">
    <property type="entry name" value="Thioredoxin-like"/>
    <property type="match status" value="1"/>
</dbReference>
<dbReference type="CDD" id="cd02980">
    <property type="entry name" value="TRX_Fd_family"/>
    <property type="match status" value="1"/>
</dbReference>
<evidence type="ECO:0000256" key="1">
    <source>
        <dbReference type="ARBA" id="ARBA00022723"/>
    </source>
</evidence>
<keyword evidence="5" id="KW-1185">Reference proteome</keyword>
<evidence type="ECO:0000313" key="4">
    <source>
        <dbReference type="EMBL" id="SHH97706.1"/>
    </source>
</evidence>
<dbReference type="PANTHER" id="PTHR43578">
    <property type="entry name" value="NADH-QUINONE OXIDOREDUCTASE SUBUNIT F"/>
    <property type="match status" value="1"/>
</dbReference>
<keyword evidence="3" id="KW-0411">Iron-sulfur</keyword>